<dbReference type="EMBL" id="BPLR01013974">
    <property type="protein sequence ID" value="GIY65206.1"/>
    <property type="molecule type" value="Genomic_DNA"/>
</dbReference>
<accession>A0AAV4V5H5</accession>
<evidence type="ECO:0000313" key="2">
    <source>
        <dbReference type="Proteomes" id="UP001054945"/>
    </source>
</evidence>
<name>A0AAV4V5H5_CAEEX</name>
<gene>
    <name evidence="1" type="ORF">CEXT_769001</name>
</gene>
<protein>
    <submittedName>
        <fullName evidence="1">Uncharacterized protein</fullName>
    </submittedName>
</protein>
<sequence>MTYPLWVSPFHTIPTETAIHFRTHSTSIRRQISPLAIFPKVADHTNHQSNRATPDKNFHLIPVHGANFSGAEKSFDVIGTRKRGR</sequence>
<comment type="caution">
    <text evidence="1">The sequence shown here is derived from an EMBL/GenBank/DDBJ whole genome shotgun (WGS) entry which is preliminary data.</text>
</comment>
<evidence type="ECO:0000313" key="1">
    <source>
        <dbReference type="EMBL" id="GIY65206.1"/>
    </source>
</evidence>
<reference evidence="1 2" key="1">
    <citation type="submission" date="2021-06" db="EMBL/GenBank/DDBJ databases">
        <title>Caerostris extrusa draft genome.</title>
        <authorList>
            <person name="Kono N."/>
            <person name="Arakawa K."/>
        </authorList>
    </citation>
    <scope>NUCLEOTIDE SEQUENCE [LARGE SCALE GENOMIC DNA]</scope>
</reference>
<dbReference type="Proteomes" id="UP001054945">
    <property type="component" value="Unassembled WGS sequence"/>
</dbReference>
<proteinExistence type="predicted"/>
<dbReference type="AlphaFoldDB" id="A0AAV4V5H5"/>
<organism evidence="1 2">
    <name type="scientific">Caerostris extrusa</name>
    <name type="common">Bark spider</name>
    <name type="synonym">Caerostris bankana</name>
    <dbReference type="NCBI Taxonomy" id="172846"/>
    <lineage>
        <taxon>Eukaryota</taxon>
        <taxon>Metazoa</taxon>
        <taxon>Ecdysozoa</taxon>
        <taxon>Arthropoda</taxon>
        <taxon>Chelicerata</taxon>
        <taxon>Arachnida</taxon>
        <taxon>Araneae</taxon>
        <taxon>Araneomorphae</taxon>
        <taxon>Entelegynae</taxon>
        <taxon>Araneoidea</taxon>
        <taxon>Araneidae</taxon>
        <taxon>Caerostris</taxon>
    </lineage>
</organism>
<keyword evidence="2" id="KW-1185">Reference proteome</keyword>